<evidence type="ECO:0000313" key="2">
    <source>
        <dbReference type="Proteomes" id="UP000203989"/>
    </source>
</evidence>
<dbReference type="RefSeq" id="YP_009276087.1">
    <property type="nucleotide sequence ID" value="NC_030934.1"/>
</dbReference>
<dbReference type="Proteomes" id="UP000203989">
    <property type="component" value="Segment"/>
</dbReference>
<keyword evidence="2" id="KW-1185">Reference proteome</keyword>
<accession>A0A142IDV0</accession>
<name>A0A142IDV0_9CAUD</name>
<organism evidence="1 2">
    <name type="scientific">Pseudomonas phage vB_PsyM_KIL1</name>
    <dbReference type="NCBI Taxonomy" id="1777065"/>
    <lineage>
        <taxon>Viruses</taxon>
        <taxon>Duplodnaviria</taxon>
        <taxon>Heunggongvirae</taxon>
        <taxon>Uroviricota</taxon>
        <taxon>Caudoviricetes</taxon>
        <taxon>Vandenendeviridae</taxon>
        <taxon>Gorskivirinae</taxon>
        <taxon>Flaumdravirus</taxon>
        <taxon>Flaumdravirus KIL4</taxon>
    </lineage>
</organism>
<evidence type="ECO:0000313" key="1">
    <source>
        <dbReference type="EMBL" id="AMR57405.1"/>
    </source>
</evidence>
<reference evidence="1 2" key="1">
    <citation type="journal article" date="2016" name="Front. Microbiol.">
        <title>Characterization of Novel Bacteriophages for Biocontrol of Bacterial Blight in Leek Caused by Pseudomonas syringae pv. porri.</title>
        <authorList>
            <person name="Rombouts S."/>
            <person name="Lavigne R."/>
        </authorList>
    </citation>
    <scope>NUCLEOTIDE SEQUENCE [LARGE SCALE GENOMIC DNA]</scope>
</reference>
<protein>
    <submittedName>
        <fullName evidence="1">Uncharacterized protein</fullName>
    </submittedName>
</protein>
<proteinExistence type="predicted"/>
<gene>
    <name evidence="1" type="ORF">vB_PsyM_KIL1_0158</name>
</gene>
<dbReference type="GeneID" id="28802551"/>
<sequence length="140" mass="15135">MAITITSLTHPTMIAKIRKGMYYAHKGQGHMMNGHGTRVYIENAKGHNVMRLDWVGGRQGYIVYGQESRDITAIVKRALHRDVQRAMHNVTSFERCFGKPAGSPRLIRIAALAALSAGLTGCQSSGVVTAVCSLVGGLIV</sequence>
<dbReference type="KEGG" id="vg:28802551"/>
<dbReference type="OrthoDB" id="36517at10239"/>
<dbReference type="EMBL" id="KU130126">
    <property type="protein sequence ID" value="AMR57405.1"/>
    <property type="molecule type" value="Genomic_DNA"/>
</dbReference>